<reference evidence="3 4" key="1">
    <citation type="journal article" date="2024" name="J Genomics">
        <title>Draft genome sequencing and assembly of Favolaschia claudopus CIRM-BRFM 2984 isolated from oak limbs.</title>
        <authorList>
            <person name="Navarro D."/>
            <person name="Drula E."/>
            <person name="Chaduli D."/>
            <person name="Cazenave R."/>
            <person name="Ahrendt S."/>
            <person name="Wang J."/>
            <person name="Lipzen A."/>
            <person name="Daum C."/>
            <person name="Barry K."/>
            <person name="Grigoriev I.V."/>
            <person name="Favel A."/>
            <person name="Rosso M.N."/>
            <person name="Martin F."/>
        </authorList>
    </citation>
    <scope>NUCLEOTIDE SEQUENCE [LARGE SCALE GENOMIC DNA]</scope>
    <source>
        <strain evidence="3 4">CIRM-BRFM 2984</strain>
    </source>
</reference>
<feature type="transmembrane region" description="Helical" evidence="2">
    <location>
        <begin position="174"/>
        <end position="194"/>
    </location>
</feature>
<feature type="compositionally biased region" description="Basic and acidic residues" evidence="1">
    <location>
        <begin position="17"/>
        <end position="29"/>
    </location>
</feature>
<feature type="compositionally biased region" description="Gly residues" evidence="1">
    <location>
        <begin position="1"/>
        <end position="12"/>
    </location>
</feature>
<evidence type="ECO:0000313" key="3">
    <source>
        <dbReference type="EMBL" id="KAK7030108.1"/>
    </source>
</evidence>
<dbReference type="Proteomes" id="UP001362999">
    <property type="component" value="Unassembled WGS sequence"/>
</dbReference>
<keyword evidence="2" id="KW-0812">Transmembrane</keyword>
<gene>
    <name evidence="3" type="ORF">R3P38DRAFT_894699</name>
</gene>
<feature type="transmembrane region" description="Helical" evidence="2">
    <location>
        <begin position="140"/>
        <end position="162"/>
    </location>
</feature>
<name>A0AAW0BU17_9AGAR</name>
<dbReference type="AlphaFoldDB" id="A0AAW0BU17"/>
<proteinExistence type="predicted"/>
<protein>
    <submittedName>
        <fullName evidence="3">Uncharacterized protein</fullName>
    </submittedName>
</protein>
<evidence type="ECO:0000256" key="2">
    <source>
        <dbReference type="SAM" id="Phobius"/>
    </source>
</evidence>
<keyword evidence="2" id="KW-0472">Membrane</keyword>
<evidence type="ECO:0000256" key="1">
    <source>
        <dbReference type="SAM" id="MobiDB-lite"/>
    </source>
</evidence>
<sequence length="195" mass="20405">MGESSGCGGGRAGDASQRQDRGPVDHSRGVSEVVLSCAGSSSSVSHPSVGRYSGVADVVPSCPPALVSFLVKSVSLAASSPPSRSRLADSAAKSKCAGRRGGAWDEEVEAADRVARRMVEGEEMSEDGPEAEGIHRSHSYLTSLCIVGFASFSSYPLLTLHLAASGSARSFSGLVFPSMYLFVPYFAFVDWSFLM</sequence>
<comment type="caution">
    <text evidence="3">The sequence shown here is derived from an EMBL/GenBank/DDBJ whole genome shotgun (WGS) entry which is preliminary data.</text>
</comment>
<keyword evidence="2" id="KW-1133">Transmembrane helix</keyword>
<keyword evidence="4" id="KW-1185">Reference proteome</keyword>
<accession>A0AAW0BU17</accession>
<feature type="region of interest" description="Disordered" evidence="1">
    <location>
        <begin position="1"/>
        <end position="32"/>
    </location>
</feature>
<dbReference type="EMBL" id="JAWWNJ010000026">
    <property type="protein sequence ID" value="KAK7030108.1"/>
    <property type="molecule type" value="Genomic_DNA"/>
</dbReference>
<organism evidence="3 4">
    <name type="scientific">Favolaschia claudopus</name>
    <dbReference type="NCBI Taxonomy" id="2862362"/>
    <lineage>
        <taxon>Eukaryota</taxon>
        <taxon>Fungi</taxon>
        <taxon>Dikarya</taxon>
        <taxon>Basidiomycota</taxon>
        <taxon>Agaricomycotina</taxon>
        <taxon>Agaricomycetes</taxon>
        <taxon>Agaricomycetidae</taxon>
        <taxon>Agaricales</taxon>
        <taxon>Marasmiineae</taxon>
        <taxon>Mycenaceae</taxon>
        <taxon>Favolaschia</taxon>
    </lineage>
</organism>
<evidence type="ECO:0000313" key="4">
    <source>
        <dbReference type="Proteomes" id="UP001362999"/>
    </source>
</evidence>